<accession>W9C8Q0</accession>
<keyword evidence="4" id="KW-1185">Reference proteome</keyword>
<dbReference type="AlphaFoldDB" id="W9C8Q0"/>
<evidence type="ECO:0000256" key="2">
    <source>
        <dbReference type="SAM" id="MobiDB-lite"/>
    </source>
</evidence>
<evidence type="ECO:0000256" key="1">
    <source>
        <dbReference type="SAM" id="Coils"/>
    </source>
</evidence>
<dbReference type="Proteomes" id="UP000019487">
    <property type="component" value="Unassembled WGS sequence"/>
</dbReference>
<sequence length="434" mass="48797">MEAPGSIDDLEIQHEGYVKQAMGYIGGILGQIQIELEKHLSDGIKAHKDPRLPEIERPTPSICSGEREASDNSGRDQAALQLIQAKRRIQELEAEVRNLRARSNLAQANPPPQNVQALNNEITRLTEHNAELQEEVDACAQRLEAAKQESNRFFRYIISSKARPIHMDNFFVLNFNKLWRKTQQIGHLLKDSDQRPREIEGRQRTPRDVFLSSIWGHKNLGPEEIRNRNITAVFEFLNDKILLKPAFDLDDEDGSGAIEKALVEFETRVQNSPEGSHPLKSDIIEWRKFTIGCAKRLQTKNRGTKINALVAALWNFLEPLRVADNSPQNINQNRKLRKQILELCTESFHLSQLMRVEPNSEFEIVVPQPGSQVPDDPEEGTRPVEPYAEEGGYPAQLAGTVAFTQFGGLTRINQISGGGGGVVLVSTWVTLKAA</sequence>
<name>W9C8Q0_SCLBF</name>
<feature type="coiled-coil region" evidence="1">
    <location>
        <begin position="75"/>
        <end position="149"/>
    </location>
</feature>
<dbReference type="OrthoDB" id="3529151at2759"/>
<evidence type="ECO:0000313" key="3">
    <source>
        <dbReference type="EMBL" id="ESZ93132.1"/>
    </source>
</evidence>
<dbReference type="HOGENOM" id="CLU_631861_0_0_1"/>
<feature type="region of interest" description="Disordered" evidence="2">
    <location>
        <begin position="367"/>
        <end position="387"/>
    </location>
</feature>
<dbReference type="EMBL" id="AYSA01000339">
    <property type="protein sequence ID" value="ESZ93132.1"/>
    <property type="molecule type" value="Genomic_DNA"/>
</dbReference>
<keyword evidence="1" id="KW-0175">Coiled coil</keyword>
<reference evidence="3 4" key="1">
    <citation type="journal article" date="2014" name="Genome Announc.">
        <title>Draft genome sequence of Sclerotinia borealis, a psychrophilic plant pathogenic fungus.</title>
        <authorList>
            <person name="Mardanov A.V."/>
            <person name="Beletsky A.V."/>
            <person name="Kadnikov V.V."/>
            <person name="Ignatov A.N."/>
            <person name="Ravin N.V."/>
        </authorList>
    </citation>
    <scope>NUCLEOTIDE SEQUENCE [LARGE SCALE GENOMIC DNA]</scope>
    <source>
        <strain evidence="4">F-4157</strain>
    </source>
</reference>
<organism evidence="3 4">
    <name type="scientific">Sclerotinia borealis (strain F-4128)</name>
    <dbReference type="NCBI Taxonomy" id="1432307"/>
    <lineage>
        <taxon>Eukaryota</taxon>
        <taxon>Fungi</taxon>
        <taxon>Dikarya</taxon>
        <taxon>Ascomycota</taxon>
        <taxon>Pezizomycotina</taxon>
        <taxon>Leotiomycetes</taxon>
        <taxon>Helotiales</taxon>
        <taxon>Sclerotiniaceae</taxon>
        <taxon>Sclerotinia</taxon>
    </lineage>
</organism>
<gene>
    <name evidence="3" type="ORF">SBOR_6504</name>
</gene>
<feature type="compositionally biased region" description="Basic and acidic residues" evidence="2">
    <location>
        <begin position="65"/>
        <end position="74"/>
    </location>
</feature>
<feature type="region of interest" description="Disordered" evidence="2">
    <location>
        <begin position="50"/>
        <end position="75"/>
    </location>
</feature>
<dbReference type="Gene3D" id="1.10.287.1490">
    <property type="match status" value="1"/>
</dbReference>
<protein>
    <submittedName>
        <fullName evidence="3">Uncharacterized protein</fullName>
    </submittedName>
</protein>
<comment type="caution">
    <text evidence="3">The sequence shown here is derived from an EMBL/GenBank/DDBJ whole genome shotgun (WGS) entry which is preliminary data.</text>
</comment>
<proteinExistence type="predicted"/>
<evidence type="ECO:0000313" key="4">
    <source>
        <dbReference type="Proteomes" id="UP000019487"/>
    </source>
</evidence>